<protein>
    <submittedName>
        <fullName evidence="5">ATP-binding cassette domain-containing protein</fullName>
    </submittedName>
</protein>
<keyword evidence="2" id="KW-0547">Nucleotide-binding</keyword>
<feature type="domain" description="ABC transporter" evidence="4">
    <location>
        <begin position="4"/>
        <end position="218"/>
    </location>
</feature>
<proteinExistence type="predicted"/>
<sequence>MSALEVSDLVLRLQGRILIGPLSFAVAPDRPTTIMGPSGCGKSSLLNWLIGMLPDPFTAQGTVRIDGVALDGLPPEQRRLGILFQDDLLFPHLTVEENLAFGLPAHIKRPGDRRNAVRAALDEAGLAGLAGRDPATLSGGQRARVALMRALLCEPWALLLDEPFNKLDTALRERFRATVFETARRRDLPVLMVSHDPADAAAAGGPVITLGGVNSPEN</sequence>
<dbReference type="InterPro" id="IPR050093">
    <property type="entry name" value="ABC_SmlMolc_Importer"/>
</dbReference>
<dbReference type="SUPFAM" id="SSF52540">
    <property type="entry name" value="P-loop containing nucleoside triphosphate hydrolases"/>
    <property type="match status" value="1"/>
</dbReference>
<keyword evidence="3 5" id="KW-0067">ATP-binding</keyword>
<keyword evidence="6" id="KW-1185">Reference proteome</keyword>
<dbReference type="GO" id="GO:0005524">
    <property type="term" value="F:ATP binding"/>
    <property type="evidence" value="ECO:0007669"/>
    <property type="project" value="UniProtKB-KW"/>
</dbReference>
<dbReference type="InterPro" id="IPR003439">
    <property type="entry name" value="ABC_transporter-like_ATP-bd"/>
</dbReference>
<dbReference type="EMBL" id="JAUYVI010000007">
    <property type="protein sequence ID" value="MDQ7250578.1"/>
    <property type="molecule type" value="Genomic_DNA"/>
</dbReference>
<accession>A0ABU0YS87</accession>
<dbReference type="PANTHER" id="PTHR42781">
    <property type="entry name" value="SPERMIDINE/PUTRESCINE IMPORT ATP-BINDING PROTEIN POTA"/>
    <property type="match status" value="1"/>
</dbReference>
<dbReference type="SMART" id="SM00382">
    <property type="entry name" value="AAA"/>
    <property type="match status" value="1"/>
</dbReference>
<evidence type="ECO:0000259" key="4">
    <source>
        <dbReference type="PROSITE" id="PS50893"/>
    </source>
</evidence>
<dbReference type="InterPro" id="IPR027417">
    <property type="entry name" value="P-loop_NTPase"/>
</dbReference>
<evidence type="ECO:0000313" key="6">
    <source>
        <dbReference type="Proteomes" id="UP001230156"/>
    </source>
</evidence>
<evidence type="ECO:0000313" key="5">
    <source>
        <dbReference type="EMBL" id="MDQ7250578.1"/>
    </source>
</evidence>
<dbReference type="Gene3D" id="3.40.50.300">
    <property type="entry name" value="P-loop containing nucleotide triphosphate hydrolases"/>
    <property type="match status" value="1"/>
</dbReference>
<evidence type="ECO:0000256" key="1">
    <source>
        <dbReference type="ARBA" id="ARBA00022448"/>
    </source>
</evidence>
<reference evidence="6" key="1">
    <citation type="submission" date="2023-08" db="EMBL/GenBank/DDBJ databases">
        <title>Rhodospirillaceae gen. nov., a novel taxon isolated from the Yangtze River Yuezi River estuary sludge.</title>
        <authorList>
            <person name="Ruan L."/>
        </authorList>
    </citation>
    <scope>NUCLEOTIDE SEQUENCE [LARGE SCALE GENOMIC DNA]</scope>
    <source>
        <strain evidence="6">R-7</strain>
    </source>
</reference>
<keyword evidence="1" id="KW-0813">Transport</keyword>
<evidence type="ECO:0000256" key="2">
    <source>
        <dbReference type="ARBA" id="ARBA00022741"/>
    </source>
</evidence>
<dbReference type="PANTHER" id="PTHR42781:SF4">
    <property type="entry name" value="SPERMIDINE_PUTRESCINE IMPORT ATP-BINDING PROTEIN POTA"/>
    <property type="match status" value="1"/>
</dbReference>
<name>A0ABU0YS87_9PROT</name>
<dbReference type="RefSeq" id="WP_379960027.1">
    <property type="nucleotide sequence ID" value="NZ_JAUYVI010000007.1"/>
</dbReference>
<dbReference type="InterPro" id="IPR003593">
    <property type="entry name" value="AAA+_ATPase"/>
</dbReference>
<dbReference type="Pfam" id="PF00005">
    <property type="entry name" value="ABC_tran"/>
    <property type="match status" value="1"/>
</dbReference>
<gene>
    <name evidence="5" type="ORF">Q8A70_23015</name>
</gene>
<organism evidence="5 6">
    <name type="scientific">Dongia sedimenti</name>
    <dbReference type="NCBI Taxonomy" id="3064282"/>
    <lineage>
        <taxon>Bacteria</taxon>
        <taxon>Pseudomonadati</taxon>
        <taxon>Pseudomonadota</taxon>
        <taxon>Alphaproteobacteria</taxon>
        <taxon>Rhodospirillales</taxon>
        <taxon>Dongiaceae</taxon>
        <taxon>Dongia</taxon>
    </lineage>
</organism>
<comment type="caution">
    <text evidence="5">The sequence shown here is derived from an EMBL/GenBank/DDBJ whole genome shotgun (WGS) entry which is preliminary data.</text>
</comment>
<dbReference type="PROSITE" id="PS50893">
    <property type="entry name" value="ABC_TRANSPORTER_2"/>
    <property type="match status" value="1"/>
</dbReference>
<dbReference type="Proteomes" id="UP001230156">
    <property type="component" value="Unassembled WGS sequence"/>
</dbReference>
<evidence type="ECO:0000256" key="3">
    <source>
        <dbReference type="ARBA" id="ARBA00022840"/>
    </source>
</evidence>